<evidence type="ECO:0000256" key="3">
    <source>
        <dbReference type="SAM" id="MobiDB-lite"/>
    </source>
</evidence>
<accession>A0A1J4KG72</accession>
<evidence type="ECO:0000313" key="4">
    <source>
        <dbReference type="EMBL" id="OHT08357.1"/>
    </source>
</evidence>
<evidence type="ECO:0000256" key="2">
    <source>
        <dbReference type="ARBA" id="ARBA00022737"/>
    </source>
</evidence>
<comment type="caution">
    <text evidence="4">The sequence shown here is derived from an EMBL/GenBank/DDBJ whole genome shotgun (WGS) entry which is preliminary data.</text>
</comment>
<dbReference type="AlphaFoldDB" id="A0A1J4KG72"/>
<dbReference type="Gene3D" id="2.120.10.80">
    <property type="entry name" value="Kelch-type beta propeller"/>
    <property type="match status" value="2"/>
</dbReference>
<gene>
    <name evidence="4" type="ORF">TRFO_23190</name>
</gene>
<sequence length="388" mass="43322">MGNGQSHTSTAYLKSVGAPPMFPTKRSKQREYTRTAEAKSLVSIQRPMTKPPFTSTWSLHFPGGACPVSRSGQCQVYDDETDSLVIAYGVNPAGKFLNDIWVVDLKSLTWRQIPSNLHQPRVNARAIKYKREMIIFGGSDGTNYLSDLHSVNIDTGVVTNFDSSTVTPRENACLFITENSLFVWSGFADQLLIEFDEFSLETQTWNISEITTESGRRAASFVSDATSNYDYIFGSTRGHPVSRFDKSNSTIEVMRCQGTAPPPELLNAMVTVASNYLFVFGGEYEKSGFSYLYALDLNRQYWFPFHVVPDNDTTSFEDGDVTNQGIFKLPRQHSGAFAYSRRTRSLVSTMGSLLMEPAPLSVIYIGSALAVLNMRSDMLQMYDLTTLK</sequence>
<dbReference type="VEuPathDB" id="TrichDB:TRFO_23190"/>
<proteinExistence type="predicted"/>
<dbReference type="EMBL" id="MLAK01000670">
    <property type="protein sequence ID" value="OHT08357.1"/>
    <property type="molecule type" value="Genomic_DNA"/>
</dbReference>
<dbReference type="RefSeq" id="XP_068361493.1">
    <property type="nucleotide sequence ID" value="XM_068503011.1"/>
</dbReference>
<dbReference type="SUPFAM" id="SSF117281">
    <property type="entry name" value="Kelch motif"/>
    <property type="match status" value="1"/>
</dbReference>
<dbReference type="PANTHER" id="PTHR46093:SF18">
    <property type="entry name" value="FIBRONECTIN TYPE-III DOMAIN-CONTAINING PROTEIN"/>
    <property type="match status" value="1"/>
</dbReference>
<dbReference type="Proteomes" id="UP000179807">
    <property type="component" value="Unassembled WGS sequence"/>
</dbReference>
<feature type="region of interest" description="Disordered" evidence="3">
    <location>
        <begin position="1"/>
        <end position="30"/>
    </location>
</feature>
<dbReference type="PANTHER" id="PTHR46093">
    <property type="entry name" value="ACYL-COA-BINDING DOMAIN-CONTAINING PROTEIN 5"/>
    <property type="match status" value="1"/>
</dbReference>
<evidence type="ECO:0000313" key="5">
    <source>
        <dbReference type="Proteomes" id="UP000179807"/>
    </source>
</evidence>
<dbReference type="InterPro" id="IPR015915">
    <property type="entry name" value="Kelch-typ_b-propeller"/>
</dbReference>
<evidence type="ECO:0000256" key="1">
    <source>
        <dbReference type="ARBA" id="ARBA00022441"/>
    </source>
</evidence>
<keyword evidence="5" id="KW-1185">Reference proteome</keyword>
<dbReference type="GeneID" id="94837715"/>
<dbReference type="Pfam" id="PF24681">
    <property type="entry name" value="Kelch_KLHDC2_KLHL20_DRC7"/>
    <property type="match status" value="1"/>
</dbReference>
<protein>
    <submittedName>
        <fullName evidence="4">Kelch motif family protein</fullName>
    </submittedName>
</protein>
<keyword evidence="1" id="KW-0880">Kelch repeat</keyword>
<reference evidence="4" key="1">
    <citation type="submission" date="2016-10" db="EMBL/GenBank/DDBJ databases">
        <authorList>
            <person name="Benchimol M."/>
            <person name="Almeida L.G."/>
            <person name="Vasconcelos A.T."/>
            <person name="Perreira-Neves A."/>
            <person name="Rosa I.A."/>
            <person name="Tasca T."/>
            <person name="Bogo M.R."/>
            <person name="de Souza W."/>
        </authorList>
    </citation>
    <scope>NUCLEOTIDE SEQUENCE [LARGE SCALE GENOMIC DNA]</scope>
    <source>
        <strain evidence="4">K</strain>
    </source>
</reference>
<name>A0A1J4KG72_9EUKA</name>
<feature type="compositionally biased region" description="Polar residues" evidence="3">
    <location>
        <begin position="1"/>
        <end position="12"/>
    </location>
</feature>
<keyword evidence="2" id="KW-0677">Repeat</keyword>
<organism evidence="4 5">
    <name type="scientific">Tritrichomonas foetus</name>
    <dbReference type="NCBI Taxonomy" id="1144522"/>
    <lineage>
        <taxon>Eukaryota</taxon>
        <taxon>Metamonada</taxon>
        <taxon>Parabasalia</taxon>
        <taxon>Tritrichomonadida</taxon>
        <taxon>Tritrichomonadidae</taxon>
        <taxon>Tritrichomonas</taxon>
    </lineage>
</organism>
<dbReference type="OrthoDB" id="10251809at2759"/>